<keyword evidence="3" id="KW-1185">Reference proteome</keyword>
<comment type="caution">
    <text evidence="2">The sequence shown here is derived from an EMBL/GenBank/DDBJ whole genome shotgun (WGS) entry which is preliminary data.</text>
</comment>
<feature type="region of interest" description="Disordered" evidence="1">
    <location>
        <begin position="1"/>
        <end position="46"/>
    </location>
</feature>
<name>A0AAD7VX37_9TELE</name>
<gene>
    <name evidence="2" type="ORF">AAFF_G00170570</name>
</gene>
<protein>
    <submittedName>
        <fullName evidence="2">Uncharacterized protein</fullName>
    </submittedName>
</protein>
<accession>A0AAD7VX37</accession>
<organism evidence="2 3">
    <name type="scientific">Aldrovandia affinis</name>
    <dbReference type="NCBI Taxonomy" id="143900"/>
    <lineage>
        <taxon>Eukaryota</taxon>
        <taxon>Metazoa</taxon>
        <taxon>Chordata</taxon>
        <taxon>Craniata</taxon>
        <taxon>Vertebrata</taxon>
        <taxon>Euteleostomi</taxon>
        <taxon>Actinopterygii</taxon>
        <taxon>Neopterygii</taxon>
        <taxon>Teleostei</taxon>
        <taxon>Notacanthiformes</taxon>
        <taxon>Halosauridae</taxon>
        <taxon>Aldrovandia</taxon>
    </lineage>
</organism>
<evidence type="ECO:0000256" key="1">
    <source>
        <dbReference type="SAM" id="MobiDB-lite"/>
    </source>
</evidence>
<evidence type="ECO:0000313" key="3">
    <source>
        <dbReference type="Proteomes" id="UP001221898"/>
    </source>
</evidence>
<evidence type="ECO:0000313" key="2">
    <source>
        <dbReference type="EMBL" id="KAJ8349257.1"/>
    </source>
</evidence>
<dbReference type="Proteomes" id="UP001221898">
    <property type="component" value="Unassembled WGS sequence"/>
</dbReference>
<sequence length="105" mass="10862">MGFTRVGSTRPVGRGPCPGKPHEERPPKVGPSTPSTPSIPLSPNRFAVLAGPEEGPEISIGMDLELASPPPYQDTGAADNKNSETMDVVQQEEGDIGGADAPKGE</sequence>
<feature type="region of interest" description="Disordered" evidence="1">
    <location>
        <begin position="63"/>
        <end position="105"/>
    </location>
</feature>
<dbReference type="EMBL" id="JAINUG010002287">
    <property type="protein sequence ID" value="KAJ8349257.1"/>
    <property type="molecule type" value="Genomic_DNA"/>
</dbReference>
<reference evidence="2" key="1">
    <citation type="journal article" date="2023" name="Science">
        <title>Genome structures resolve the early diversification of teleost fishes.</title>
        <authorList>
            <person name="Parey E."/>
            <person name="Louis A."/>
            <person name="Montfort J."/>
            <person name="Bouchez O."/>
            <person name="Roques C."/>
            <person name="Iampietro C."/>
            <person name="Lluch J."/>
            <person name="Castinel A."/>
            <person name="Donnadieu C."/>
            <person name="Desvignes T."/>
            <person name="Floi Bucao C."/>
            <person name="Jouanno E."/>
            <person name="Wen M."/>
            <person name="Mejri S."/>
            <person name="Dirks R."/>
            <person name="Jansen H."/>
            <person name="Henkel C."/>
            <person name="Chen W.J."/>
            <person name="Zahm M."/>
            <person name="Cabau C."/>
            <person name="Klopp C."/>
            <person name="Thompson A.W."/>
            <person name="Robinson-Rechavi M."/>
            <person name="Braasch I."/>
            <person name="Lecointre G."/>
            <person name="Bobe J."/>
            <person name="Postlethwait J.H."/>
            <person name="Berthelot C."/>
            <person name="Roest Crollius H."/>
            <person name="Guiguen Y."/>
        </authorList>
    </citation>
    <scope>NUCLEOTIDE SEQUENCE</scope>
    <source>
        <strain evidence="2">NC1722</strain>
    </source>
</reference>
<proteinExistence type="predicted"/>
<dbReference type="AlphaFoldDB" id="A0AAD7VX37"/>
<feature type="compositionally biased region" description="Low complexity" evidence="1">
    <location>
        <begin position="31"/>
        <end position="43"/>
    </location>
</feature>